<name>A0A0E9WFI0_ANGAN</name>
<reference evidence="1" key="2">
    <citation type="journal article" date="2015" name="Fish Shellfish Immunol.">
        <title>Early steps in the European eel (Anguilla anguilla)-Vibrio vulnificus interaction in the gills: Role of the RtxA13 toxin.</title>
        <authorList>
            <person name="Callol A."/>
            <person name="Pajuelo D."/>
            <person name="Ebbesson L."/>
            <person name="Teles M."/>
            <person name="MacKenzie S."/>
            <person name="Amaro C."/>
        </authorList>
    </citation>
    <scope>NUCLEOTIDE SEQUENCE</scope>
</reference>
<proteinExistence type="predicted"/>
<sequence length="44" mass="5375">MSVTRLYFSSKKEKYNNKKTKSTEKIIFFYFGFWNQMAKPCLIK</sequence>
<accession>A0A0E9WFI0</accession>
<reference evidence="1" key="1">
    <citation type="submission" date="2014-11" db="EMBL/GenBank/DDBJ databases">
        <authorList>
            <person name="Amaro Gonzalez C."/>
        </authorList>
    </citation>
    <scope>NUCLEOTIDE SEQUENCE</scope>
</reference>
<protein>
    <submittedName>
        <fullName evidence="1">Uncharacterized protein</fullName>
    </submittedName>
</protein>
<dbReference type="AlphaFoldDB" id="A0A0E9WFI0"/>
<dbReference type="EMBL" id="GBXM01019413">
    <property type="protein sequence ID" value="JAH89164.1"/>
    <property type="molecule type" value="Transcribed_RNA"/>
</dbReference>
<organism evidence="1">
    <name type="scientific">Anguilla anguilla</name>
    <name type="common">European freshwater eel</name>
    <name type="synonym">Muraena anguilla</name>
    <dbReference type="NCBI Taxonomy" id="7936"/>
    <lineage>
        <taxon>Eukaryota</taxon>
        <taxon>Metazoa</taxon>
        <taxon>Chordata</taxon>
        <taxon>Craniata</taxon>
        <taxon>Vertebrata</taxon>
        <taxon>Euteleostomi</taxon>
        <taxon>Actinopterygii</taxon>
        <taxon>Neopterygii</taxon>
        <taxon>Teleostei</taxon>
        <taxon>Anguilliformes</taxon>
        <taxon>Anguillidae</taxon>
        <taxon>Anguilla</taxon>
    </lineage>
</organism>
<evidence type="ECO:0000313" key="1">
    <source>
        <dbReference type="EMBL" id="JAH89164.1"/>
    </source>
</evidence>